<evidence type="ECO:0000313" key="2">
    <source>
        <dbReference type="Proteomes" id="UP000828390"/>
    </source>
</evidence>
<organism evidence="1 2">
    <name type="scientific">Dreissena polymorpha</name>
    <name type="common">Zebra mussel</name>
    <name type="synonym">Mytilus polymorpha</name>
    <dbReference type="NCBI Taxonomy" id="45954"/>
    <lineage>
        <taxon>Eukaryota</taxon>
        <taxon>Metazoa</taxon>
        <taxon>Spiralia</taxon>
        <taxon>Lophotrochozoa</taxon>
        <taxon>Mollusca</taxon>
        <taxon>Bivalvia</taxon>
        <taxon>Autobranchia</taxon>
        <taxon>Heteroconchia</taxon>
        <taxon>Euheterodonta</taxon>
        <taxon>Imparidentia</taxon>
        <taxon>Neoheterodontei</taxon>
        <taxon>Myida</taxon>
        <taxon>Dreissenoidea</taxon>
        <taxon>Dreissenidae</taxon>
        <taxon>Dreissena</taxon>
    </lineage>
</organism>
<comment type="caution">
    <text evidence="1">The sequence shown here is derived from an EMBL/GenBank/DDBJ whole genome shotgun (WGS) entry which is preliminary data.</text>
</comment>
<protein>
    <submittedName>
        <fullName evidence="1">Uncharacterized protein</fullName>
    </submittedName>
</protein>
<name>A0A9D4G1W8_DREPO</name>
<dbReference type="SUPFAM" id="SSF47781">
    <property type="entry name" value="RuvA domain 2-like"/>
    <property type="match status" value="1"/>
</dbReference>
<dbReference type="AlphaFoldDB" id="A0A9D4G1W8"/>
<keyword evidence="2" id="KW-1185">Reference proteome</keyword>
<proteinExistence type="predicted"/>
<accession>A0A9D4G1W8</accession>
<reference evidence="1" key="2">
    <citation type="submission" date="2020-11" db="EMBL/GenBank/DDBJ databases">
        <authorList>
            <person name="McCartney M.A."/>
            <person name="Auch B."/>
            <person name="Kono T."/>
            <person name="Mallez S."/>
            <person name="Becker A."/>
            <person name="Gohl D.M."/>
            <person name="Silverstein K.A.T."/>
            <person name="Koren S."/>
            <person name="Bechman K.B."/>
            <person name="Herman A."/>
            <person name="Abrahante J.E."/>
            <person name="Garbe J."/>
        </authorList>
    </citation>
    <scope>NUCLEOTIDE SEQUENCE</scope>
    <source>
        <strain evidence="1">Duluth1</strain>
        <tissue evidence="1">Whole animal</tissue>
    </source>
</reference>
<evidence type="ECO:0000313" key="1">
    <source>
        <dbReference type="EMBL" id="KAH3807105.1"/>
    </source>
</evidence>
<dbReference type="InterPro" id="IPR010994">
    <property type="entry name" value="RuvA_2-like"/>
</dbReference>
<reference evidence="1" key="1">
    <citation type="journal article" date="2019" name="bioRxiv">
        <title>The Genome of the Zebra Mussel, Dreissena polymorpha: A Resource for Invasive Species Research.</title>
        <authorList>
            <person name="McCartney M.A."/>
            <person name="Auch B."/>
            <person name="Kono T."/>
            <person name="Mallez S."/>
            <person name="Zhang Y."/>
            <person name="Obille A."/>
            <person name="Becker A."/>
            <person name="Abrahante J.E."/>
            <person name="Garbe J."/>
            <person name="Badalamenti J.P."/>
            <person name="Herman A."/>
            <person name="Mangelson H."/>
            <person name="Liachko I."/>
            <person name="Sullivan S."/>
            <person name="Sone E.D."/>
            <person name="Koren S."/>
            <person name="Silverstein K.A.T."/>
            <person name="Beckman K.B."/>
            <person name="Gohl D.M."/>
        </authorList>
    </citation>
    <scope>NUCLEOTIDE SEQUENCE</scope>
    <source>
        <strain evidence="1">Duluth1</strain>
        <tissue evidence="1">Whole animal</tissue>
    </source>
</reference>
<sequence>MADMGSRPATPRTPVSHKKVQVNFDPPHILTSIPGIGPKLAKAIVNLRENAGYLYPESLGILMRRPLDEEAMQMLDFRPNPRLFAITLEEDEETHEEDMGRLFTGESVSHKKWGLGAQRNRPDAREKAALAAEINTLEESISELHRSCKIGHNPLSKDPFLFMSNTNWLVQTKYQHPAPPPGQDVFFHCRLCHISPYPHIYSIPPLDIGNGSCRGEEQIARRVLGGAVRSPIKPRNLPPHTHHACTRAHLEEKLRRHYPKQPS</sequence>
<gene>
    <name evidence="1" type="ORF">DPMN_135438</name>
</gene>
<dbReference type="EMBL" id="JAIWYP010000006">
    <property type="protein sequence ID" value="KAH3807105.1"/>
    <property type="molecule type" value="Genomic_DNA"/>
</dbReference>
<dbReference type="Proteomes" id="UP000828390">
    <property type="component" value="Unassembled WGS sequence"/>
</dbReference>